<dbReference type="AlphaFoldDB" id="A0A559TGN9"/>
<organism evidence="2 3">
    <name type="scientific">Rhizobium mongolense USDA 1844</name>
    <dbReference type="NCBI Taxonomy" id="1079460"/>
    <lineage>
        <taxon>Bacteria</taxon>
        <taxon>Pseudomonadati</taxon>
        <taxon>Pseudomonadota</taxon>
        <taxon>Alphaproteobacteria</taxon>
        <taxon>Hyphomicrobiales</taxon>
        <taxon>Rhizobiaceae</taxon>
        <taxon>Rhizobium/Agrobacterium group</taxon>
        <taxon>Rhizobium</taxon>
    </lineage>
</organism>
<reference evidence="2 3" key="1">
    <citation type="submission" date="2019-06" db="EMBL/GenBank/DDBJ databases">
        <title>Pac Bio to generate improved reference genome sequences for organisms with transposon mutant libraries (support for FEBA project).</title>
        <authorList>
            <person name="Blow M."/>
        </authorList>
    </citation>
    <scope>NUCLEOTIDE SEQUENCE [LARGE SCALE GENOMIC DNA]</scope>
    <source>
        <strain evidence="2 3">USDA 1844</strain>
    </source>
</reference>
<evidence type="ECO:0000313" key="2">
    <source>
        <dbReference type="EMBL" id="TVZ73774.1"/>
    </source>
</evidence>
<sequence>MTFDIEERAQAYRCARELQDAGLIVAEYRDLTNPEEWRVITDDGREALKRGALDPLDAALGALSPAFIEMRRGAWRAANSSLPDAQRQAAHSARELVNQVFHALAPDAEVRAQPNYSSQNDGRITRRDRYKLAVRNRARGWSETDVEVLEKATDLMEAQRTKLDSFAHSRNEVFGQTVQDALQTVDMVLRLMLV</sequence>
<dbReference type="Proteomes" id="UP000319824">
    <property type="component" value="Unassembled WGS sequence"/>
</dbReference>
<dbReference type="InterPro" id="IPR040556">
    <property type="entry name" value="pP_pnuc_1"/>
</dbReference>
<name>A0A559TGN9_9HYPH</name>
<comment type="caution">
    <text evidence="2">The sequence shown here is derived from an EMBL/GenBank/DDBJ whole genome shotgun (WGS) entry which is preliminary data.</text>
</comment>
<evidence type="ECO:0000259" key="1">
    <source>
        <dbReference type="Pfam" id="PF18165"/>
    </source>
</evidence>
<accession>A0A559TGN9</accession>
<dbReference type="Pfam" id="PF18165">
    <property type="entry name" value="pP_pnuc_1"/>
    <property type="match status" value="1"/>
</dbReference>
<dbReference type="EMBL" id="VISO01000002">
    <property type="protein sequence ID" value="TVZ73774.1"/>
    <property type="molecule type" value="Genomic_DNA"/>
</dbReference>
<dbReference type="RefSeq" id="WP_145611666.1">
    <property type="nucleotide sequence ID" value="NZ_ATTQ01000001.1"/>
</dbReference>
<gene>
    <name evidence="2" type="ORF">BCL32_2032</name>
</gene>
<feature type="domain" description="Predicted pPIWI-associating nuclease" evidence="1">
    <location>
        <begin position="64"/>
        <end position="190"/>
    </location>
</feature>
<proteinExistence type="predicted"/>
<protein>
    <recommendedName>
        <fullName evidence="1">Predicted pPIWI-associating nuclease domain-containing protein</fullName>
    </recommendedName>
</protein>
<evidence type="ECO:0000313" key="3">
    <source>
        <dbReference type="Proteomes" id="UP000319824"/>
    </source>
</evidence>